<evidence type="ECO:0008006" key="4">
    <source>
        <dbReference type="Google" id="ProtNLM"/>
    </source>
</evidence>
<dbReference type="Proteomes" id="UP000317355">
    <property type="component" value="Unassembled WGS sequence"/>
</dbReference>
<feature type="transmembrane region" description="Helical" evidence="1">
    <location>
        <begin position="21"/>
        <end position="39"/>
    </location>
</feature>
<evidence type="ECO:0000313" key="3">
    <source>
        <dbReference type="Proteomes" id="UP000317355"/>
    </source>
</evidence>
<feature type="transmembrane region" description="Helical" evidence="1">
    <location>
        <begin position="51"/>
        <end position="70"/>
    </location>
</feature>
<reference evidence="2 3" key="1">
    <citation type="submission" date="2019-07" db="EMBL/GenBank/DDBJ databases">
        <title>The pathways for chlorine oxyanion respiration interact through the shared metabolite chlorate.</title>
        <authorList>
            <person name="Barnum T.P."/>
            <person name="Cheng Y."/>
            <person name="Hill K.A."/>
            <person name="Lucas L.N."/>
            <person name="Carlson H.K."/>
            <person name="Coates J.D."/>
        </authorList>
    </citation>
    <scope>NUCLEOTIDE SEQUENCE [LARGE SCALE GENOMIC DNA]</scope>
    <source>
        <strain evidence="2">BK-3</strain>
    </source>
</reference>
<protein>
    <recommendedName>
        <fullName evidence="4">DUF4405 domain-containing protein</fullName>
    </recommendedName>
</protein>
<sequence length="181" mass="19470">MASRTNTDVVKLFPRKVITPVVGTLALVIGLSGGLLFFHMGEGVVKGAHEWLGMLFVIVMLIHMLSNWSALKKHLNQGAARLGILSIILIAGIFLGSSALSQQASPNPVYTALEAAPVTTLALLFQVDEKELLQELQNRGVALTDNNQNLAEGAKLSGLDGRETIKKLMASVGVMRRLESR</sequence>
<evidence type="ECO:0000313" key="2">
    <source>
        <dbReference type="EMBL" id="TVT54178.1"/>
    </source>
</evidence>
<accession>A0A558CZL1</accession>
<evidence type="ECO:0000256" key="1">
    <source>
        <dbReference type="SAM" id="Phobius"/>
    </source>
</evidence>
<feature type="transmembrane region" description="Helical" evidence="1">
    <location>
        <begin position="82"/>
        <end position="100"/>
    </location>
</feature>
<comment type="caution">
    <text evidence="2">The sequence shown here is derived from an EMBL/GenBank/DDBJ whole genome shotgun (WGS) entry which is preliminary data.</text>
</comment>
<dbReference type="EMBL" id="VMRY01000043">
    <property type="protein sequence ID" value="TVT54178.1"/>
    <property type="molecule type" value="Genomic_DNA"/>
</dbReference>
<proteinExistence type="predicted"/>
<name>A0A558CZL1_9GAMM</name>
<gene>
    <name evidence="2" type="ORF">FHK82_10875</name>
</gene>
<organism evidence="2 3">
    <name type="scientific">Sedimenticola thiotaurini</name>
    <dbReference type="NCBI Taxonomy" id="1543721"/>
    <lineage>
        <taxon>Bacteria</taxon>
        <taxon>Pseudomonadati</taxon>
        <taxon>Pseudomonadota</taxon>
        <taxon>Gammaproteobacteria</taxon>
        <taxon>Chromatiales</taxon>
        <taxon>Sedimenticolaceae</taxon>
        <taxon>Sedimenticola</taxon>
    </lineage>
</organism>
<keyword evidence="1" id="KW-0812">Transmembrane</keyword>
<keyword evidence="1" id="KW-1133">Transmembrane helix</keyword>
<dbReference type="AlphaFoldDB" id="A0A558CZL1"/>
<keyword evidence="1" id="KW-0472">Membrane</keyword>